<organism evidence="11 12">
    <name type="scientific">Nocardia farcinica</name>
    <dbReference type="NCBI Taxonomy" id="37329"/>
    <lineage>
        <taxon>Bacteria</taxon>
        <taxon>Bacillati</taxon>
        <taxon>Actinomycetota</taxon>
        <taxon>Actinomycetes</taxon>
        <taxon>Mycobacteriales</taxon>
        <taxon>Nocardiaceae</taxon>
        <taxon>Nocardia</taxon>
    </lineage>
</organism>
<reference evidence="12" key="1">
    <citation type="submission" date="2015-03" db="EMBL/GenBank/DDBJ databases">
        <authorList>
            <consortium name="Pathogen Informatics"/>
        </authorList>
    </citation>
    <scope>NUCLEOTIDE SEQUENCE [LARGE SCALE GENOMIC DNA]</scope>
    <source>
        <strain evidence="12">NCTC11134</strain>
    </source>
</reference>
<dbReference type="PROSITE" id="PS50975">
    <property type="entry name" value="ATP_GRASP"/>
    <property type="match status" value="1"/>
</dbReference>
<evidence type="ECO:0000256" key="6">
    <source>
        <dbReference type="ARBA" id="ARBA00023267"/>
    </source>
</evidence>
<evidence type="ECO:0000256" key="2">
    <source>
        <dbReference type="ARBA" id="ARBA00013263"/>
    </source>
</evidence>
<dbReference type="InterPro" id="IPR011764">
    <property type="entry name" value="Biotin_carboxylation_dom"/>
</dbReference>
<proteinExistence type="predicted"/>
<evidence type="ECO:0000259" key="10">
    <source>
        <dbReference type="PROSITE" id="PS50979"/>
    </source>
</evidence>
<comment type="catalytic activity">
    <reaction evidence="7">
        <text>N(6)-biotinyl-L-lysyl-[protein] + hydrogencarbonate + ATP = N(6)-carboxybiotinyl-L-lysyl-[protein] + ADP + phosphate + H(+)</text>
        <dbReference type="Rhea" id="RHEA:13501"/>
        <dbReference type="Rhea" id="RHEA-COMP:10505"/>
        <dbReference type="Rhea" id="RHEA-COMP:10506"/>
        <dbReference type="ChEBI" id="CHEBI:15378"/>
        <dbReference type="ChEBI" id="CHEBI:17544"/>
        <dbReference type="ChEBI" id="CHEBI:30616"/>
        <dbReference type="ChEBI" id="CHEBI:43474"/>
        <dbReference type="ChEBI" id="CHEBI:83144"/>
        <dbReference type="ChEBI" id="CHEBI:83145"/>
        <dbReference type="ChEBI" id="CHEBI:456216"/>
        <dbReference type="EC" id="6.3.4.14"/>
    </reaction>
</comment>
<keyword evidence="6" id="KW-0092">Biotin</keyword>
<dbReference type="Gene3D" id="3.30.470.20">
    <property type="entry name" value="ATP-grasp fold, B domain"/>
    <property type="match status" value="1"/>
</dbReference>
<gene>
    <name evidence="11" type="primary">accC_1</name>
    <name evidence="11" type="ORF">ERS450000_00321</name>
</gene>
<sequence length="457" mass="48670">MRKLLIANRGEIAVRIARAAREQGIATVAVYSAADKDAEHVRAADECVLVGPAPATASYLNVAAIMDAVRESGADAVHPGYGFLSENADFAQAVLDAGALWVGPSPTAIREMGDKVAARKSAEAAGVPTVPGSPGEVHDAAEAEQIAQRTGFPLAIKAAAGGGGRGIRIVERQEDLAAAISTAQAEARAAFGSDAVYVERFIPRARHIEVQIFGDGTNFVHLGLRDCSMQRRRQKVIEEAGELGLPAAASTGMAESAVQLAASVGYTGAGTVEFLYDEMRGEFYFIEMNTRIQVEHPVTEMIYQRDLVGEQLRVAAGAPLSFRQEELVPAGHAIEVRINAENPAQSFLPSPGAITRFDLPAGPFVRVDSGFKAGSVVAPFYDSMLAKVIVWGEDRPRALARLGRALDELVIEGVTTTADFVAAVLATDEFRTGRYHTTWLEGRLTAREQARTETADA</sequence>
<dbReference type="InterPro" id="IPR005481">
    <property type="entry name" value="BC-like_N"/>
</dbReference>
<dbReference type="SUPFAM" id="SSF52440">
    <property type="entry name" value="PreATP-grasp domain"/>
    <property type="match status" value="1"/>
</dbReference>
<dbReference type="InterPro" id="IPR016185">
    <property type="entry name" value="PreATP-grasp_dom_sf"/>
</dbReference>
<dbReference type="SUPFAM" id="SSF56059">
    <property type="entry name" value="Glutathione synthetase ATP-binding domain-like"/>
    <property type="match status" value="1"/>
</dbReference>
<evidence type="ECO:0000256" key="4">
    <source>
        <dbReference type="ARBA" id="ARBA00022741"/>
    </source>
</evidence>
<feature type="domain" description="ATP-grasp" evidence="9">
    <location>
        <begin position="119"/>
        <end position="316"/>
    </location>
</feature>
<dbReference type="Pfam" id="PF02785">
    <property type="entry name" value="Biotin_carb_C"/>
    <property type="match status" value="1"/>
</dbReference>
<dbReference type="GO" id="GO:0004075">
    <property type="term" value="F:biotin carboxylase activity"/>
    <property type="evidence" value="ECO:0007669"/>
    <property type="project" value="UniProtKB-EC"/>
</dbReference>
<evidence type="ECO:0000256" key="1">
    <source>
        <dbReference type="ARBA" id="ARBA00003761"/>
    </source>
</evidence>
<dbReference type="InterPro" id="IPR011054">
    <property type="entry name" value="Rudment_hybrid_motif"/>
</dbReference>
<evidence type="ECO:0000259" key="9">
    <source>
        <dbReference type="PROSITE" id="PS50975"/>
    </source>
</evidence>
<accession>A0A0H5ND51</accession>
<keyword evidence="3 11" id="KW-0436">Ligase</keyword>
<evidence type="ECO:0000256" key="3">
    <source>
        <dbReference type="ARBA" id="ARBA00022598"/>
    </source>
</evidence>
<evidence type="ECO:0000313" key="12">
    <source>
        <dbReference type="Proteomes" id="UP000057820"/>
    </source>
</evidence>
<evidence type="ECO:0000256" key="8">
    <source>
        <dbReference type="PROSITE-ProRule" id="PRU00409"/>
    </source>
</evidence>
<dbReference type="Proteomes" id="UP000057820">
    <property type="component" value="Chromosome 1"/>
</dbReference>
<dbReference type="PROSITE" id="PS00866">
    <property type="entry name" value="CPSASE_1"/>
    <property type="match status" value="1"/>
</dbReference>
<dbReference type="PROSITE" id="PS00867">
    <property type="entry name" value="CPSASE_2"/>
    <property type="match status" value="1"/>
</dbReference>
<dbReference type="GO" id="GO:0005524">
    <property type="term" value="F:ATP binding"/>
    <property type="evidence" value="ECO:0007669"/>
    <property type="project" value="UniProtKB-UniRule"/>
</dbReference>
<dbReference type="Pfam" id="PF02786">
    <property type="entry name" value="CPSase_L_D2"/>
    <property type="match status" value="1"/>
</dbReference>
<dbReference type="EC" id="6.3.4.14" evidence="2"/>
<dbReference type="PANTHER" id="PTHR48095">
    <property type="entry name" value="PYRUVATE CARBOXYLASE SUBUNIT A"/>
    <property type="match status" value="1"/>
</dbReference>
<feature type="domain" description="Biotin carboxylation" evidence="10">
    <location>
        <begin position="1"/>
        <end position="445"/>
    </location>
</feature>
<dbReference type="FunFam" id="3.30.1490.20:FF:000003">
    <property type="entry name" value="acetyl-CoA carboxylase isoform X1"/>
    <property type="match status" value="1"/>
</dbReference>
<keyword evidence="4 8" id="KW-0547">Nucleotide-binding</keyword>
<dbReference type="InterPro" id="IPR051602">
    <property type="entry name" value="ACC_Biotin_Carboxylase"/>
</dbReference>
<dbReference type="Pfam" id="PF00289">
    <property type="entry name" value="Biotin_carb_N"/>
    <property type="match status" value="1"/>
</dbReference>
<evidence type="ECO:0000256" key="5">
    <source>
        <dbReference type="ARBA" id="ARBA00022840"/>
    </source>
</evidence>
<protein>
    <recommendedName>
        <fullName evidence="2">biotin carboxylase</fullName>
        <ecNumber evidence="2">6.3.4.14</ecNumber>
    </recommendedName>
</protein>
<dbReference type="NCBIfam" id="NF006367">
    <property type="entry name" value="PRK08591.1"/>
    <property type="match status" value="1"/>
</dbReference>
<dbReference type="InterPro" id="IPR005479">
    <property type="entry name" value="CPAse_ATP-bd"/>
</dbReference>
<dbReference type="AlphaFoldDB" id="A0A0H5ND51"/>
<evidence type="ECO:0000256" key="7">
    <source>
        <dbReference type="ARBA" id="ARBA00048600"/>
    </source>
</evidence>
<dbReference type="FunFam" id="3.40.50.20:FF:000010">
    <property type="entry name" value="Propionyl-CoA carboxylase subunit alpha"/>
    <property type="match status" value="1"/>
</dbReference>
<dbReference type="RefSeq" id="WP_060590026.1">
    <property type="nucleotide sequence ID" value="NZ_CP031418.1"/>
</dbReference>
<comment type="function">
    <text evidence="1">This protein is a component of the acetyl coenzyme A carboxylase complex; first, biotin carboxylase catalyzes the carboxylation of the carrier protein and then the transcarboxylase transfers the carboxyl group to form malonyl-CoA.</text>
</comment>
<keyword evidence="5 8" id="KW-0067">ATP-binding</keyword>
<dbReference type="PROSITE" id="PS50979">
    <property type="entry name" value="BC"/>
    <property type="match status" value="1"/>
</dbReference>
<dbReference type="EMBL" id="LN868938">
    <property type="protein sequence ID" value="CRY73805.1"/>
    <property type="molecule type" value="Genomic_DNA"/>
</dbReference>
<dbReference type="PANTHER" id="PTHR48095:SF2">
    <property type="entry name" value="BIOTIN CARBOXYLASE, CHLOROPLASTIC"/>
    <property type="match status" value="1"/>
</dbReference>
<dbReference type="KEGG" id="nfr:ERS450000_00321"/>
<dbReference type="InterPro" id="IPR005482">
    <property type="entry name" value="Biotin_COase_C"/>
</dbReference>
<evidence type="ECO:0000313" key="11">
    <source>
        <dbReference type="EMBL" id="CRY73805.1"/>
    </source>
</evidence>
<dbReference type="SMART" id="SM00878">
    <property type="entry name" value="Biotin_carb_C"/>
    <property type="match status" value="1"/>
</dbReference>
<name>A0A0H5ND51_NOCFR</name>
<dbReference type="GO" id="GO:0046872">
    <property type="term" value="F:metal ion binding"/>
    <property type="evidence" value="ECO:0007669"/>
    <property type="project" value="InterPro"/>
</dbReference>
<dbReference type="InterPro" id="IPR011761">
    <property type="entry name" value="ATP-grasp"/>
</dbReference>
<dbReference type="SUPFAM" id="SSF51246">
    <property type="entry name" value="Rudiment single hybrid motif"/>
    <property type="match status" value="1"/>
</dbReference>